<dbReference type="SUPFAM" id="SSF52343">
    <property type="entry name" value="Ferredoxin reductase-like, C-terminal NADP-linked domain"/>
    <property type="match status" value="1"/>
</dbReference>
<dbReference type="PANTHER" id="PTHR47354:SF5">
    <property type="entry name" value="PROTEIN RFBI"/>
    <property type="match status" value="1"/>
</dbReference>
<proteinExistence type="predicted"/>
<dbReference type="PANTHER" id="PTHR47354">
    <property type="entry name" value="NADH OXIDOREDUCTASE HCR"/>
    <property type="match status" value="1"/>
</dbReference>
<protein>
    <recommendedName>
        <fullName evidence="1">FAD-binding FR-type domain-containing protein</fullName>
    </recommendedName>
</protein>
<dbReference type="PROSITE" id="PS51384">
    <property type="entry name" value="FAD_FR"/>
    <property type="match status" value="1"/>
</dbReference>
<dbReference type="InterPro" id="IPR039261">
    <property type="entry name" value="FNR_nucleotide-bd"/>
</dbReference>
<feature type="domain" description="FAD-binding FR-type" evidence="1">
    <location>
        <begin position="18"/>
        <end position="117"/>
    </location>
</feature>
<evidence type="ECO:0000313" key="2">
    <source>
        <dbReference type="EMBL" id="KKW42549.1"/>
    </source>
</evidence>
<dbReference type="InterPro" id="IPR017938">
    <property type="entry name" value="Riboflavin_synthase-like_b-brl"/>
</dbReference>
<reference evidence="2 3" key="1">
    <citation type="journal article" date="2015" name="Nature">
        <title>rRNA introns, odd ribosomes, and small enigmatic genomes across a large radiation of phyla.</title>
        <authorList>
            <person name="Brown C.T."/>
            <person name="Hug L.A."/>
            <person name="Thomas B.C."/>
            <person name="Sharon I."/>
            <person name="Castelle C.J."/>
            <person name="Singh A."/>
            <person name="Wilkins M.J."/>
            <person name="Williams K.H."/>
            <person name="Banfield J.F."/>
        </authorList>
    </citation>
    <scope>NUCLEOTIDE SEQUENCE [LARGE SCALE GENOMIC DNA]</scope>
</reference>
<dbReference type="SUPFAM" id="SSF63380">
    <property type="entry name" value="Riboflavin synthase domain-like"/>
    <property type="match status" value="1"/>
</dbReference>
<dbReference type="EMBL" id="LCRX01000006">
    <property type="protein sequence ID" value="KKW42549.1"/>
    <property type="molecule type" value="Genomic_DNA"/>
</dbReference>
<dbReference type="Gene3D" id="2.40.30.10">
    <property type="entry name" value="Translation factors"/>
    <property type="match status" value="1"/>
</dbReference>
<dbReference type="AlphaFoldDB" id="A0A0G2BAL6"/>
<gene>
    <name evidence="2" type="ORF">UY92_C0006G0110</name>
</gene>
<dbReference type="Pfam" id="PF00970">
    <property type="entry name" value="FAD_binding_6"/>
    <property type="match status" value="1"/>
</dbReference>
<sequence length="243" mass="26781">MATRAGQFAAGTGAKLSRKINTARIISKRLIAADILELRLSKPEGFSFVAGQFTQFLIPRETGPVWRSYSIASTPADPYLEFCVKILPEGLGSDYLSRIEAGGQIQCKGAAGRFVSPPPSELFFVATGVGLAPIMSLITDEIRNKKTDREIRLLFGVRHRADIFWRERLDQMAADSPNFSYVITLSQPEAGWDGSTGRVTEQLPDLAAGRSYYLCGSQEMVREVKTILAGRGVSDQDIHFEIF</sequence>
<dbReference type="Pfam" id="PF00175">
    <property type="entry name" value="NAD_binding_1"/>
    <property type="match status" value="1"/>
</dbReference>
<dbReference type="InterPro" id="IPR008333">
    <property type="entry name" value="Cbr1-like_FAD-bd_dom"/>
</dbReference>
<dbReference type="InterPro" id="IPR017927">
    <property type="entry name" value="FAD-bd_FR_type"/>
</dbReference>
<dbReference type="STRING" id="1619044.UY92_C0006G0110"/>
<evidence type="ECO:0000313" key="3">
    <source>
        <dbReference type="Proteomes" id="UP000033870"/>
    </source>
</evidence>
<evidence type="ECO:0000259" key="1">
    <source>
        <dbReference type="PROSITE" id="PS51384"/>
    </source>
</evidence>
<dbReference type="GO" id="GO:0016491">
    <property type="term" value="F:oxidoreductase activity"/>
    <property type="evidence" value="ECO:0007669"/>
    <property type="project" value="InterPro"/>
</dbReference>
<dbReference type="InterPro" id="IPR001433">
    <property type="entry name" value="OxRdtase_FAD/NAD-bd"/>
</dbReference>
<dbReference type="InterPro" id="IPR050415">
    <property type="entry name" value="MRET"/>
</dbReference>
<organism evidence="2 3">
    <name type="scientific">Candidatus Magasanikbacteria bacterium GW2011_GWA2_56_11</name>
    <dbReference type="NCBI Taxonomy" id="1619044"/>
    <lineage>
        <taxon>Bacteria</taxon>
        <taxon>Candidatus Magasanikiibacteriota</taxon>
    </lineage>
</organism>
<dbReference type="PRINTS" id="PR00410">
    <property type="entry name" value="PHEHYDRXLASE"/>
</dbReference>
<comment type="caution">
    <text evidence="2">The sequence shown here is derived from an EMBL/GenBank/DDBJ whole genome shotgun (WGS) entry which is preliminary data.</text>
</comment>
<accession>A0A0G2BAL6</accession>
<dbReference type="Gene3D" id="3.40.50.80">
    <property type="entry name" value="Nucleotide-binding domain of ferredoxin-NADP reductase (FNR) module"/>
    <property type="match status" value="1"/>
</dbReference>
<name>A0A0G2BAL6_9BACT</name>
<dbReference type="Proteomes" id="UP000033870">
    <property type="component" value="Unassembled WGS sequence"/>
</dbReference>